<sequence length="254" mass="27741">MPTSFALSFAAVDILSEGLGVNCRMYPFQIPSFGEFPEDRARIAEAIKNDMIGRGLADHHTLAPEVMDALTLLSEYQVAVAVMGDVDNGKQVFARGSATARRGMVVRQDGQILKFELVRPESLARSIVAMLPPLNAGPGQSATITRPIKRAPRPDEEMALRQQIRTPRGMSTAQIRSAGEILRRKRVGSGHFTVNGRDRFGKTTQAPGLGWIDTDAGRYLVQSHIDEDTTGGTYFPADNARVIHQLNELLKSVG</sequence>
<comment type="caution">
    <text evidence="5">The sequence shown here is derived from an EMBL/GenBank/DDBJ whole genome shotgun (WGS) entry which is preliminary data.</text>
</comment>
<dbReference type="AlphaFoldDB" id="A0A4R2KFL8"/>
<reference evidence="5 6" key="1">
    <citation type="submission" date="2019-03" db="EMBL/GenBank/DDBJ databases">
        <title>Genomic Encyclopedia of Type Strains, Phase IV (KMG-IV): sequencing the most valuable type-strain genomes for metagenomic binning, comparative biology and taxonomic classification.</title>
        <authorList>
            <person name="Goeker M."/>
        </authorList>
    </citation>
    <scope>NUCLEOTIDE SEQUENCE [LARGE SCALE GENOMIC DNA]</scope>
    <source>
        <strain evidence="5 6">DSM 45934</strain>
    </source>
</reference>
<dbReference type="EMBL" id="SLWS01000001">
    <property type="protein sequence ID" value="TCO65285.1"/>
    <property type="molecule type" value="Genomic_DNA"/>
</dbReference>
<evidence type="ECO:0000256" key="4">
    <source>
        <dbReference type="ARBA" id="ARBA00023186"/>
    </source>
</evidence>
<proteinExistence type="inferred from homology"/>
<evidence type="ECO:0000256" key="3">
    <source>
        <dbReference type="ARBA" id="ARBA00022490"/>
    </source>
</evidence>
<keyword evidence="3" id="KW-0963">Cytoplasm</keyword>
<keyword evidence="4" id="KW-0143">Chaperone</keyword>
<dbReference type="RefSeq" id="WP_132111594.1">
    <property type="nucleotide sequence ID" value="NZ_SLWS01000001.1"/>
</dbReference>
<keyword evidence="6" id="KW-1185">Reference proteome</keyword>
<evidence type="ECO:0000313" key="5">
    <source>
        <dbReference type="EMBL" id="TCO65285.1"/>
    </source>
</evidence>
<dbReference type="InterPro" id="IPR025734">
    <property type="entry name" value="EspG"/>
</dbReference>
<comment type="subcellular location">
    <subcellularLocation>
        <location evidence="1">Cytoplasm</location>
    </subcellularLocation>
</comment>
<dbReference type="OrthoDB" id="5175124at2"/>
<accession>A0A4R2KFL8</accession>
<dbReference type="Proteomes" id="UP000295680">
    <property type="component" value="Unassembled WGS sequence"/>
</dbReference>
<name>A0A4R2KFL8_9PSEU</name>
<organism evidence="5 6">
    <name type="scientific">Actinocrispum wychmicini</name>
    <dbReference type="NCBI Taxonomy" id="1213861"/>
    <lineage>
        <taxon>Bacteria</taxon>
        <taxon>Bacillati</taxon>
        <taxon>Actinomycetota</taxon>
        <taxon>Actinomycetes</taxon>
        <taxon>Pseudonocardiales</taxon>
        <taxon>Pseudonocardiaceae</taxon>
        <taxon>Actinocrispum</taxon>
    </lineage>
</organism>
<protein>
    <submittedName>
        <fullName evidence="5">ESAT-6 protein secretion system EspG family protein</fullName>
    </submittedName>
</protein>
<evidence type="ECO:0000256" key="1">
    <source>
        <dbReference type="ARBA" id="ARBA00004496"/>
    </source>
</evidence>
<comment type="similarity">
    <text evidence="2">Belongs to the EspG family.</text>
</comment>
<evidence type="ECO:0000313" key="6">
    <source>
        <dbReference type="Proteomes" id="UP000295680"/>
    </source>
</evidence>
<dbReference type="Pfam" id="PF14011">
    <property type="entry name" value="ESX-1_EspG"/>
    <property type="match status" value="1"/>
</dbReference>
<gene>
    <name evidence="5" type="ORF">EV192_1011073</name>
</gene>
<evidence type="ECO:0000256" key="2">
    <source>
        <dbReference type="ARBA" id="ARBA00006411"/>
    </source>
</evidence>